<evidence type="ECO:0000256" key="1">
    <source>
        <dbReference type="PROSITE-ProRule" id="PRU00176"/>
    </source>
</evidence>
<comment type="caution">
    <text evidence="4">The sequence shown here is derived from an EMBL/GenBank/DDBJ whole genome shotgun (WGS) entry which is preliminary data.</text>
</comment>
<evidence type="ECO:0000313" key="5">
    <source>
        <dbReference type="Proteomes" id="UP000815325"/>
    </source>
</evidence>
<dbReference type="SUPFAM" id="SSF54197">
    <property type="entry name" value="HIT-like"/>
    <property type="match status" value="1"/>
</dbReference>
<evidence type="ECO:0000313" key="4">
    <source>
        <dbReference type="EMBL" id="KAF5835451.1"/>
    </source>
</evidence>
<dbReference type="InterPro" id="IPR035979">
    <property type="entry name" value="RBD_domain_sf"/>
</dbReference>
<dbReference type="InterPro" id="IPR040194">
    <property type="entry name" value="Cwf19-like"/>
</dbReference>
<dbReference type="SUPFAM" id="SSF54928">
    <property type="entry name" value="RNA-binding domain, RBD"/>
    <property type="match status" value="1"/>
</dbReference>
<evidence type="ECO:0000259" key="3">
    <source>
        <dbReference type="PROSITE" id="PS50102"/>
    </source>
</evidence>
<dbReference type="PANTHER" id="PTHR12072:SF4">
    <property type="entry name" value="CWF19-LIKE PROTEIN 1"/>
    <property type="match status" value="1"/>
</dbReference>
<dbReference type="InterPro" id="IPR006767">
    <property type="entry name" value="Cwf19-like_C_dom-2"/>
</dbReference>
<reference evidence="4" key="1">
    <citation type="submission" date="2017-08" db="EMBL/GenBank/DDBJ databases">
        <authorList>
            <person name="Polle J.E."/>
            <person name="Barry K."/>
            <person name="Cushman J."/>
            <person name="Schmutz J."/>
            <person name="Tran D."/>
            <person name="Hathwaick L.T."/>
            <person name="Yim W.C."/>
            <person name="Jenkins J."/>
            <person name="Mckie-Krisberg Z.M."/>
            <person name="Prochnik S."/>
            <person name="Lindquist E."/>
            <person name="Dockter R.B."/>
            <person name="Adam C."/>
            <person name="Molina H."/>
            <person name="Bunkerborg J."/>
            <person name="Jin E."/>
            <person name="Buchheim M."/>
            <person name="Magnuson J."/>
        </authorList>
    </citation>
    <scope>NUCLEOTIDE SEQUENCE</scope>
    <source>
        <strain evidence="4">CCAP 19/18</strain>
    </source>
</reference>
<accession>A0ABQ7GLG1</accession>
<dbReference type="InterPro" id="IPR036265">
    <property type="entry name" value="HIT-like_sf"/>
</dbReference>
<dbReference type="InterPro" id="IPR012677">
    <property type="entry name" value="Nucleotide-bd_a/b_plait_sf"/>
</dbReference>
<gene>
    <name evidence="4" type="ORF">DUNSADRAFT_7340</name>
</gene>
<sequence length="480" mass="51386">MPQGQSTAYGSEIAAEMAQLAKPRYHFATGQDLFFARLPYANKDLGAGPRATRFIALAPVDSQGKQKSLHALSLVPASAMDPEALSSIPDGCTPNPYEFKATKREAQAEALPEGDSWRWSKVNKRQRKDGGHGGPGQPEPPAIITGRTDITRDPYSTITARNVPFKASEADIVHFFGQAGKVVDVIRTANRDGKLNTWVSIQYATPEDAGKALQLHNTELMGRTITVDPATASGRKQAPLGVPVEGCWFCLGSSSVDLSLVASVGNEAYVTLDKGAISDYHVLLVPVDHFPSSVSLSPPCFTEMERYLSALRTCYASQGLELVGFERHLALKKAGGNHCHVNVIAVPSSAAKRAKQAFQQATESAGFNLKVLPPTSGTTMAGALAAGAGGDAAATSSQAALRSAVGDSEYFCAILGDGTRLVRPIMRGERFPMNLGREVLADLAGTPERSDWKACSVSEEEEAARTQRFRDLFKAYDIMQ</sequence>
<protein>
    <submittedName>
        <fullName evidence="4">CwfJ C-terminus 1-domain-containing protein-like protein</fullName>
    </submittedName>
</protein>
<dbReference type="Gene3D" id="3.30.428.10">
    <property type="entry name" value="HIT-like"/>
    <property type="match status" value="1"/>
</dbReference>
<name>A0ABQ7GLG1_DUNSA</name>
<proteinExistence type="predicted"/>
<keyword evidence="5" id="KW-1185">Reference proteome</keyword>
<dbReference type="Pfam" id="PF04676">
    <property type="entry name" value="CwfJ_C_2"/>
    <property type="match status" value="1"/>
</dbReference>
<feature type="domain" description="RRM" evidence="3">
    <location>
        <begin position="156"/>
        <end position="232"/>
    </location>
</feature>
<dbReference type="SMART" id="SM00360">
    <property type="entry name" value="RRM"/>
    <property type="match status" value="1"/>
</dbReference>
<dbReference type="InterPro" id="IPR006768">
    <property type="entry name" value="Cwf19-like_C_dom-1"/>
</dbReference>
<dbReference type="PROSITE" id="PS50102">
    <property type="entry name" value="RRM"/>
    <property type="match status" value="1"/>
</dbReference>
<dbReference type="PANTHER" id="PTHR12072">
    <property type="entry name" value="CWF19, CELL CYCLE CONTROL PROTEIN"/>
    <property type="match status" value="1"/>
</dbReference>
<feature type="region of interest" description="Disordered" evidence="2">
    <location>
        <begin position="104"/>
        <end position="150"/>
    </location>
</feature>
<evidence type="ECO:0000256" key="2">
    <source>
        <dbReference type="SAM" id="MobiDB-lite"/>
    </source>
</evidence>
<keyword evidence="1" id="KW-0694">RNA-binding</keyword>
<dbReference type="Proteomes" id="UP000815325">
    <property type="component" value="Unassembled WGS sequence"/>
</dbReference>
<dbReference type="Pfam" id="PF04677">
    <property type="entry name" value="CwfJ_C_1"/>
    <property type="match status" value="1"/>
</dbReference>
<dbReference type="EMBL" id="MU069704">
    <property type="protein sequence ID" value="KAF5835451.1"/>
    <property type="molecule type" value="Genomic_DNA"/>
</dbReference>
<organism evidence="4 5">
    <name type="scientific">Dunaliella salina</name>
    <name type="common">Green alga</name>
    <name type="synonym">Protococcus salinus</name>
    <dbReference type="NCBI Taxonomy" id="3046"/>
    <lineage>
        <taxon>Eukaryota</taxon>
        <taxon>Viridiplantae</taxon>
        <taxon>Chlorophyta</taxon>
        <taxon>core chlorophytes</taxon>
        <taxon>Chlorophyceae</taxon>
        <taxon>CS clade</taxon>
        <taxon>Chlamydomonadales</taxon>
        <taxon>Dunaliellaceae</taxon>
        <taxon>Dunaliella</taxon>
    </lineage>
</organism>
<dbReference type="Gene3D" id="3.30.70.330">
    <property type="match status" value="1"/>
</dbReference>
<dbReference type="Pfam" id="PF00076">
    <property type="entry name" value="RRM_1"/>
    <property type="match status" value="1"/>
</dbReference>
<dbReference type="InterPro" id="IPR000504">
    <property type="entry name" value="RRM_dom"/>
</dbReference>